<dbReference type="KEGG" id="ruv:EC9_24160"/>
<reference evidence="1 2" key="1">
    <citation type="submission" date="2019-02" db="EMBL/GenBank/DDBJ databases">
        <title>Deep-cultivation of Planctomycetes and their phenomic and genomic characterization uncovers novel biology.</title>
        <authorList>
            <person name="Wiegand S."/>
            <person name="Jogler M."/>
            <person name="Boedeker C."/>
            <person name="Pinto D."/>
            <person name="Vollmers J."/>
            <person name="Rivas-Marin E."/>
            <person name="Kohn T."/>
            <person name="Peeters S.H."/>
            <person name="Heuer A."/>
            <person name="Rast P."/>
            <person name="Oberbeckmann S."/>
            <person name="Bunk B."/>
            <person name="Jeske O."/>
            <person name="Meyerdierks A."/>
            <person name="Storesund J.E."/>
            <person name="Kallscheuer N."/>
            <person name="Luecker S."/>
            <person name="Lage O.M."/>
            <person name="Pohl T."/>
            <person name="Merkel B.J."/>
            <person name="Hornburger P."/>
            <person name="Mueller R.-W."/>
            <person name="Bruemmer F."/>
            <person name="Labrenz M."/>
            <person name="Spormann A.M."/>
            <person name="Op den Camp H."/>
            <person name="Overmann J."/>
            <person name="Amann R."/>
            <person name="Jetten M.S.M."/>
            <person name="Mascher T."/>
            <person name="Medema M.H."/>
            <person name="Devos D.P."/>
            <person name="Kaster A.-K."/>
            <person name="Ovreas L."/>
            <person name="Rohde M."/>
            <person name="Galperin M.Y."/>
            <person name="Jogler C."/>
        </authorList>
    </citation>
    <scope>NUCLEOTIDE SEQUENCE [LARGE SCALE GENOMIC DNA]</scope>
    <source>
        <strain evidence="1 2">EC9</strain>
    </source>
</reference>
<evidence type="ECO:0000313" key="2">
    <source>
        <dbReference type="Proteomes" id="UP000319557"/>
    </source>
</evidence>
<dbReference type="Proteomes" id="UP000319557">
    <property type="component" value="Chromosome"/>
</dbReference>
<organism evidence="1 2">
    <name type="scientific">Rosistilla ulvae</name>
    <dbReference type="NCBI Taxonomy" id="1930277"/>
    <lineage>
        <taxon>Bacteria</taxon>
        <taxon>Pseudomonadati</taxon>
        <taxon>Planctomycetota</taxon>
        <taxon>Planctomycetia</taxon>
        <taxon>Pirellulales</taxon>
        <taxon>Pirellulaceae</taxon>
        <taxon>Rosistilla</taxon>
    </lineage>
</organism>
<keyword evidence="2" id="KW-1185">Reference proteome</keyword>
<gene>
    <name evidence="1" type="ORF">EC9_24160</name>
</gene>
<accession>A0A517M024</accession>
<name>A0A517M024_9BACT</name>
<proteinExistence type="predicted"/>
<dbReference type="AlphaFoldDB" id="A0A517M024"/>
<protein>
    <submittedName>
        <fullName evidence="1">Uncharacterized protein</fullName>
    </submittedName>
</protein>
<sequence>MGTRSAREQFTRHLAYASGYQECQTQTLNARPVYWYGRLLITPSVGLLA</sequence>
<evidence type="ECO:0000313" key="1">
    <source>
        <dbReference type="EMBL" id="QDS88228.1"/>
    </source>
</evidence>
<dbReference type="EMBL" id="CP036261">
    <property type="protein sequence ID" value="QDS88228.1"/>
    <property type="molecule type" value="Genomic_DNA"/>
</dbReference>